<dbReference type="OrthoDB" id="3506780at2759"/>
<reference evidence="3" key="1">
    <citation type="journal article" date="2020" name="Stud. Mycol.">
        <title>101 Dothideomycetes genomes: a test case for predicting lifestyles and emergence of pathogens.</title>
        <authorList>
            <person name="Haridas S."/>
            <person name="Albert R."/>
            <person name="Binder M."/>
            <person name="Bloem J."/>
            <person name="Labutti K."/>
            <person name="Salamov A."/>
            <person name="Andreopoulos B."/>
            <person name="Baker S."/>
            <person name="Barry K."/>
            <person name="Bills G."/>
            <person name="Bluhm B."/>
            <person name="Cannon C."/>
            <person name="Castanera R."/>
            <person name="Culley D."/>
            <person name="Daum C."/>
            <person name="Ezra D."/>
            <person name="Gonzalez J."/>
            <person name="Henrissat B."/>
            <person name="Kuo A."/>
            <person name="Liang C."/>
            <person name="Lipzen A."/>
            <person name="Lutzoni F."/>
            <person name="Magnuson J."/>
            <person name="Mondo S."/>
            <person name="Nolan M."/>
            <person name="Ohm R."/>
            <person name="Pangilinan J."/>
            <person name="Park H.-J."/>
            <person name="Ramirez L."/>
            <person name="Alfaro M."/>
            <person name="Sun H."/>
            <person name="Tritt A."/>
            <person name="Yoshinaga Y."/>
            <person name="Zwiers L.-H."/>
            <person name="Turgeon B."/>
            <person name="Goodwin S."/>
            <person name="Spatafora J."/>
            <person name="Crous P."/>
            <person name="Grigoriev I."/>
        </authorList>
    </citation>
    <scope>NUCLEOTIDE SEQUENCE</scope>
    <source>
        <strain evidence="3">CBS 122367</strain>
    </source>
</reference>
<dbReference type="PANTHER" id="PTHR33428">
    <property type="entry name" value="CHLOROPHYLLASE-2, CHLOROPLASTIC"/>
    <property type="match status" value="1"/>
</dbReference>
<accession>A0A6G1J136</accession>
<proteinExistence type="predicted"/>
<dbReference type="PANTHER" id="PTHR33428:SF14">
    <property type="entry name" value="CARBOXYLESTERASE TYPE B DOMAIN-CONTAINING PROTEIN"/>
    <property type="match status" value="1"/>
</dbReference>
<gene>
    <name evidence="3" type="ORF">K458DRAFT_303696</name>
</gene>
<dbReference type="Gene3D" id="3.40.50.1820">
    <property type="entry name" value="alpha/beta hydrolase"/>
    <property type="match status" value="1"/>
</dbReference>
<evidence type="ECO:0000313" key="3">
    <source>
        <dbReference type="EMBL" id="KAF2684227.1"/>
    </source>
</evidence>
<feature type="region of interest" description="Disordered" evidence="1">
    <location>
        <begin position="60"/>
        <end position="87"/>
    </location>
</feature>
<dbReference type="InterPro" id="IPR029058">
    <property type="entry name" value="AB_hydrolase_fold"/>
</dbReference>
<keyword evidence="4" id="KW-1185">Reference proteome</keyword>
<feature type="compositionally biased region" description="Polar residues" evidence="1">
    <location>
        <begin position="60"/>
        <end position="70"/>
    </location>
</feature>
<name>A0A6G1J136_9PLEO</name>
<dbReference type="Proteomes" id="UP000799291">
    <property type="component" value="Unassembled WGS sequence"/>
</dbReference>
<evidence type="ECO:0000256" key="1">
    <source>
        <dbReference type="SAM" id="MobiDB-lite"/>
    </source>
</evidence>
<feature type="signal peptide" evidence="2">
    <location>
        <begin position="1"/>
        <end position="20"/>
    </location>
</feature>
<evidence type="ECO:0000313" key="4">
    <source>
        <dbReference type="Proteomes" id="UP000799291"/>
    </source>
</evidence>
<dbReference type="AlphaFoldDB" id="A0A6G1J136"/>
<organism evidence="3 4">
    <name type="scientific">Lentithecium fluviatile CBS 122367</name>
    <dbReference type="NCBI Taxonomy" id="1168545"/>
    <lineage>
        <taxon>Eukaryota</taxon>
        <taxon>Fungi</taxon>
        <taxon>Dikarya</taxon>
        <taxon>Ascomycota</taxon>
        <taxon>Pezizomycotina</taxon>
        <taxon>Dothideomycetes</taxon>
        <taxon>Pleosporomycetidae</taxon>
        <taxon>Pleosporales</taxon>
        <taxon>Massarineae</taxon>
        <taxon>Lentitheciaceae</taxon>
        <taxon>Lentithecium</taxon>
    </lineage>
</organism>
<evidence type="ECO:0008006" key="5">
    <source>
        <dbReference type="Google" id="ProtNLM"/>
    </source>
</evidence>
<keyword evidence="2" id="KW-0732">Signal</keyword>
<evidence type="ECO:0000256" key="2">
    <source>
        <dbReference type="SAM" id="SignalP"/>
    </source>
</evidence>
<dbReference type="EMBL" id="MU005582">
    <property type="protein sequence ID" value="KAF2684227.1"/>
    <property type="molecule type" value="Genomic_DNA"/>
</dbReference>
<dbReference type="SUPFAM" id="SSF53474">
    <property type="entry name" value="alpha/beta-Hydrolases"/>
    <property type="match status" value="1"/>
</dbReference>
<sequence length="327" mass="34902">MVHIRLILALLATLPTFSLALLQTFQAHPRNYLAKGDGDFAGSIVSISLSDLTYPNTSVASPTAATGSDTETPKAPGTKTSSSGPYPAYMTTDTSLTGHTVFAPKSLPSGDLSLPFVAWGNGGCGLNTGQYEDYLVEVASWGYAVAAGGTPEGAGESARSQVQDMRSSVDWAMAGKAGKAAKYGNVDATKITTAGHSCGGLEAMSRVYHDERYKLRGGFMMFNIAISQDDRRYLLSEIKVPVAYFIGGKPDMGYLNSAKDYALLNAGLPKLRANLDTGHGCTYQATNGGEFCKAAVAYLEWQWRANETVKAVFFKIRSRRGSLVKDN</sequence>
<protein>
    <recommendedName>
        <fullName evidence="5">Alpha/beta-hydrolase</fullName>
    </recommendedName>
</protein>
<feature type="chain" id="PRO_5026215001" description="Alpha/beta-hydrolase" evidence="2">
    <location>
        <begin position="21"/>
        <end position="327"/>
    </location>
</feature>